<dbReference type="KEGG" id="smo:SELMODRAFT_423510"/>
<name>D8SLY1_SELML</name>
<dbReference type="EMBL" id="GL377627">
    <property type="protein sequence ID" value="EFJ14509.1"/>
    <property type="molecule type" value="Genomic_DNA"/>
</dbReference>
<keyword evidence="5" id="KW-1185">Reference proteome</keyword>
<gene>
    <name evidence="4" type="ORF">SELMODRAFT_423510</name>
</gene>
<dbReference type="PANTHER" id="PTHR45295">
    <property type="entry name" value="CHAPERONE PROTEIN DNAJ C76, CHLOROPLASTIC"/>
    <property type="match status" value="1"/>
</dbReference>
<dbReference type="STRING" id="88036.D8SLY1"/>
<dbReference type="SMART" id="SM00271">
    <property type="entry name" value="DnaJ"/>
    <property type="match status" value="1"/>
</dbReference>
<protein>
    <recommendedName>
        <fullName evidence="3">J domain-containing protein</fullName>
    </recommendedName>
</protein>
<evidence type="ECO:0000313" key="4">
    <source>
        <dbReference type="EMBL" id="EFJ14509.1"/>
    </source>
</evidence>
<evidence type="ECO:0000256" key="2">
    <source>
        <dbReference type="SAM" id="Phobius"/>
    </source>
</evidence>
<evidence type="ECO:0000313" key="5">
    <source>
        <dbReference type="Proteomes" id="UP000001514"/>
    </source>
</evidence>
<dbReference type="AlphaFoldDB" id="D8SLY1"/>
<dbReference type="Gene3D" id="3.30.70.20">
    <property type="match status" value="1"/>
</dbReference>
<dbReference type="InParanoid" id="D8SLY1"/>
<dbReference type="PROSITE" id="PS50076">
    <property type="entry name" value="DNAJ_2"/>
    <property type="match status" value="1"/>
</dbReference>
<feature type="domain" description="J" evidence="3">
    <location>
        <begin position="249"/>
        <end position="312"/>
    </location>
</feature>
<dbReference type="Proteomes" id="UP000001514">
    <property type="component" value="Unassembled WGS sequence"/>
</dbReference>
<evidence type="ECO:0000259" key="3">
    <source>
        <dbReference type="PROSITE" id="PS50076"/>
    </source>
</evidence>
<feature type="region of interest" description="Disordered" evidence="1">
    <location>
        <begin position="50"/>
        <end position="69"/>
    </location>
</feature>
<feature type="transmembrane region" description="Helical" evidence="2">
    <location>
        <begin position="649"/>
        <end position="670"/>
    </location>
</feature>
<sequence length="675" mass="74311">MQQTLWDTGAGNKPETVLLLVWGHKKNCSCEIIHLHKDVKEIMLQQVSPSTVGENSAAEKSDEISSRSNKIRKKVALDPCRGKILGVAKKRGHAATRVTRSEPVKVSPEEMKGSKGMSFLLARWPLRRILTSFVDLDAGGIGGCKWLKGVHGQFAALTLEAEDRALDLFLVPGSIPMVLKKCKKCQMTCLRDVSPTRQGDGNGDGGFFHLGLESGSWDRDRFVARESTARAHAGRSSSGSTGKSYYGYDLYELLGVENSAPQPEIKKAYRWLQKKCHPDVAGELGHDMSILLNEAYAILSDPTSRGSYDAVRAEWIQFEGFTGEPLYSRWMGPASEEKAVFVDEVRCIGCLKCALIASNTFAVEKRYGRARAVSQWGDSKPVIDDAIRACPVDCISWVDRGKLAALEYLMAKQPRYTVNIEPENSPGERAIDVFKSAEKFLKKNAEFQSEKENPAQKYRTAATDAIQARAGRWWHFFVGKSYSSSDDFDHVRSSQGAIVPLSWFAKDVYNQAFRGSLFAQGKMKALYEAVTQQRESSYAQAEEYWEPLSNVTSPIENSSSTSTTPTIRVDAATKTPPRIHRPSEKQQKLFMIRQAVPVAVSLAAALVVQFQTVSSSQISQAAASSGAAHSDRFSSVVQDLASTPGMQPLLAGIVWYVLTSVACSCVALFVDDSQT</sequence>
<dbReference type="PANTHER" id="PTHR45295:SF1">
    <property type="entry name" value="CHAPERONE PROTEIN DNAJ C76, CHLOROPLASTIC"/>
    <property type="match status" value="1"/>
</dbReference>
<dbReference type="PRINTS" id="PR00625">
    <property type="entry name" value="JDOMAIN"/>
</dbReference>
<dbReference type="InterPro" id="IPR036869">
    <property type="entry name" value="J_dom_sf"/>
</dbReference>
<dbReference type="FunCoup" id="D8SLY1">
    <property type="interactions" value="151"/>
</dbReference>
<dbReference type="CDD" id="cd06257">
    <property type="entry name" value="DnaJ"/>
    <property type="match status" value="1"/>
</dbReference>
<dbReference type="Gramene" id="EFJ14509">
    <property type="protein sequence ID" value="EFJ14509"/>
    <property type="gene ID" value="SELMODRAFT_423510"/>
</dbReference>
<organism evidence="5">
    <name type="scientific">Selaginella moellendorffii</name>
    <name type="common">Spikemoss</name>
    <dbReference type="NCBI Taxonomy" id="88036"/>
    <lineage>
        <taxon>Eukaryota</taxon>
        <taxon>Viridiplantae</taxon>
        <taxon>Streptophyta</taxon>
        <taxon>Embryophyta</taxon>
        <taxon>Tracheophyta</taxon>
        <taxon>Lycopodiopsida</taxon>
        <taxon>Selaginellales</taxon>
        <taxon>Selaginellaceae</taxon>
        <taxon>Selaginella</taxon>
    </lineage>
</organism>
<dbReference type="SUPFAM" id="SSF46565">
    <property type="entry name" value="Chaperone J-domain"/>
    <property type="match status" value="1"/>
</dbReference>
<dbReference type="InterPro" id="IPR001623">
    <property type="entry name" value="DnaJ_domain"/>
</dbReference>
<keyword evidence="2" id="KW-1133">Transmembrane helix</keyword>
<keyword evidence="2" id="KW-0812">Transmembrane</keyword>
<accession>D8SLY1</accession>
<reference evidence="4 5" key="1">
    <citation type="journal article" date="2011" name="Science">
        <title>The Selaginella genome identifies genetic changes associated with the evolution of vascular plants.</title>
        <authorList>
            <person name="Banks J.A."/>
            <person name="Nishiyama T."/>
            <person name="Hasebe M."/>
            <person name="Bowman J.L."/>
            <person name="Gribskov M."/>
            <person name="dePamphilis C."/>
            <person name="Albert V.A."/>
            <person name="Aono N."/>
            <person name="Aoyama T."/>
            <person name="Ambrose B.A."/>
            <person name="Ashton N.W."/>
            <person name="Axtell M.J."/>
            <person name="Barker E."/>
            <person name="Barker M.S."/>
            <person name="Bennetzen J.L."/>
            <person name="Bonawitz N.D."/>
            <person name="Chapple C."/>
            <person name="Cheng C."/>
            <person name="Correa L.G."/>
            <person name="Dacre M."/>
            <person name="DeBarry J."/>
            <person name="Dreyer I."/>
            <person name="Elias M."/>
            <person name="Engstrom E.M."/>
            <person name="Estelle M."/>
            <person name="Feng L."/>
            <person name="Finet C."/>
            <person name="Floyd S.K."/>
            <person name="Frommer W.B."/>
            <person name="Fujita T."/>
            <person name="Gramzow L."/>
            <person name="Gutensohn M."/>
            <person name="Harholt J."/>
            <person name="Hattori M."/>
            <person name="Heyl A."/>
            <person name="Hirai T."/>
            <person name="Hiwatashi Y."/>
            <person name="Ishikawa M."/>
            <person name="Iwata M."/>
            <person name="Karol K.G."/>
            <person name="Koehler B."/>
            <person name="Kolukisaoglu U."/>
            <person name="Kubo M."/>
            <person name="Kurata T."/>
            <person name="Lalonde S."/>
            <person name="Li K."/>
            <person name="Li Y."/>
            <person name="Litt A."/>
            <person name="Lyons E."/>
            <person name="Manning G."/>
            <person name="Maruyama T."/>
            <person name="Michael T.P."/>
            <person name="Mikami K."/>
            <person name="Miyazaki S."/>
            <person name="Morinaga S."/>
            <person name="Murata T."/>
            <person name="Mueller-Roeber B."/>
            <person name="Nelson D.R."/>
            <person name="Obara M."/>
            <person name="Oguri Y."/>
            <person name="Olmstead R.G."/>
            <person name="Onodera N."/>
            <person name="Petersen B.L."/>
            <person name="Pils B."/>
            <person name="Prigge M."/>
            <person name="Rensing S.A."/>
            <person name="Riano-Pachon D.M."/>
            <person name="Roberts A.W."/>
            <person name="Sato Y."/>
            <person name="Scheller H.V."/>
            <person name="Schulz B."/>
            <person name="Schulz C."/>
            <person name="Shakirov E.V."/>
            <person name="Shibagaki N."/>
            <person name="Shinohara N."/>
            <person name="Shippen D.E."/>
            <person name="Soerensen I."/>
            <person name="Sotooka R."/>
            <person name="Sugimoto N."/>
            <person name="Sugita M."/>
            <person name="Sumikawa N."/>
            <person name="Tanurdzic M."/>
            <person name="Theissen G."/>
            <person name="Ulvskov P."/>
            <person name="Wakazuki S."/>
            <person name="Weng J.K."/>
            <person name="Willats W.W."/>
            <person name="Wipf D."/>
            <person name="Wolf P.G."/>
            <person name="Yang L."/>
            <person name="Zimmer A.D."/>
            <person name="Zhu Q."/>
            <person name="Mitros T."/>
            <person name="Hellsten U."/>
            <person name="Loque D."/>
            <person name="Otillar R."/>
            <person name="Salamov A."/>
            <person name="Schmutz J."/>
            <person name="Shapiro H."/>
            <person name="Lindquist E."/>
            <person name="Lucas S."/>
            <person name="Rokhsar D."/>
            <person name="Grigoriev I.V."/>
        </authorList>
    </citation>
    <scope>NUCLEOTIDE SEQUENCE [LARGE SCALE GENOMIC DNA]</scope>
</reference>
<proteinExistence type="predicted"/>
<evidence type="ECO:0000256" key="1">
    <source>
        <dbReference type="SAM" id="MobiDB-lite"/>
    </source>
</evidence>
<dbReference type="SUPFAM" id="SSF54862">
    <property type="entry name" value="4Fe-4S ferredoxins"/>
    <property type="match status" value="1"/>
</dbReference>
<dbReference type="eggNOG" id="KOG0716">
    <property type="taxonomic scope" value="Eukaryota"/>
</dbReference>
<keyword evidence="2" id="KW-0472">Membrane</keyword>
<dbReference type="HOGENOM" id="CLU_407365_0_0_1"/>
<dbReference type="Pfam" id="PF13370">
    <property type="entry name" value="Fer4_13"/>
    <property type="match status" value="1"/>
</dbReference>
<dbReference type="Gene3D" id="1.10.287.110">
    <property type="entry name" value="DnaJ domain"/>
    <property type="match status" value="1"/>
</dbReference>
<dbReference type="Pfam" id="PF00226">
    <property type="entry name" value="DnaJ"/>
    <property type="match status" value="1"/>
</dbReference>